<name>A0A7X6S0Z2_9STRE</name>
<keyword evidence="1" id="KW-0812">Transmembrane</keyword>
<feature type="transmembrane region" description="Helical" evidence="1">
    <location>
        <begin position="227"/>
        <end position="245"/>
    </location>
</feature>
<comment type="caution">
    <text evidence="3">The sequence shown here is derived from an EMBL/GenBank/DDBJ whole genome shotgun (WGS) entry which is preliminary data.</text>
</comment>
<feature type="domain" description="Acyltransferase 3" evidence="2">
    <location>
        <begin position="23"/>
        <end position="330"/>
    </location>
</feature>
<proteinExistence type="predicted"/>
<keyword evidence="3" id="KW-0012">Acyltransferase</keyword>
<feature type="transmembrane region" description="Helical" evidence="1">
    <location>
        <begin position="116"/>
        <end position="142"/>
    </location>
</feature>
<dbReference type="GO" id="GO:0016747">
    <property type="term" value="F:acyltransferase activity, transferring groups other than amino-acyl groups"/>
    <property type="evidence" value="ECO:0007669"/>
    <property type="project" value="InterPro"/>
</dbReference>
<accession>A0A7X6S0Z2</accession>
<organism evidence="3 4">
    <name type="scientific">Streptococcus ovuberis</name>
    <dbReference type="NCBI Taxonomy" id="1936207"/>
    <lineage>
        <taxon>Bacteria</taxon>
        <taxon>Bacillati</taxon>
        <taxon>Bacillota</taxon>
        <taxon>Bacilli</taxon>
        <taxon>Lactobacillales</taxon>
        <taxon>Streptococcaceae</taxon>
        <taxon>Streptococcus</taxon>
    </lineage>
</organism>
<gene>
    <name evidence="3" type="ORF">HF992_07620</name>
</gene>
<dbReference type="RefSeq" id="WP_168549452.1">
    <property type="nucleotide sequence ID" value="NZ_JAAXPR010000013.1"/>
</dbReference>
<keyword evidence="3" id="KW-0808">Transferase</keyword>
<evidence type="ECO:0000313" key="4">
    <source>
        <dbReference type="Proteomes" id="UP000522720"/>
    </source>
</evidence>
<keyword evidence="1" id="KW-1133">Transmembrane helix</keyword>
<keyword evidence="4" id="KW-1185">Reference proteome</keyword>
<feature type="transmembrane region" description="Helical" evidence="1">
    <location>
        <begin position="196"/>
        <end position="215"/>
    </location>
</feature>
<reference evidence="3 4" key="1">
    <citation type="submission" date="2020-04" db="EMBL/GenBank/DDBJ databases">
        <title>MicrobeNet Type strains.</title>
        <authorList>
            <person name="Nicholson A.C."/>
        </authorList>
    </citation>
    <scope>NUCLEOTIDE SEQUENCE [LARGE SCALE GENOMIC DNA]</scope>
    <source>
        <strain evidence="3 4">CCUG 69612</strain>
    </source>
</reference>
<dbReference type="EMBL" id="JAAXPR010000013">
    <property type="protein sequence ID" value="NKZ20703.1"/>
    <property type="molecule type" value="Genomic_DNA"/>
</dbReference>
<evidence type="ECO:0000313" key="3">
    <source>
        <dbReference type="EMBL" id="NKZ20703.1"/>
    </source>
</evidence>
<keyword evidence="1" id="KW-0472">Membrane</keyword>
<dbReference type="Pfam" id="PF01757">
    <property type="entry name" value="Acyl_transf_3"/>
    <property type="match status" value="1"/>
</dbReference>
<dbReference type="AlphaFoldDB" id="A0A7X6S0Z2"/>
<evidence type="ECO:0000256" key="1">
    <source>
        <dbReference type="SAM" id="Phobius"/>
    </source>
</evidence>
<dbReference type="InterPro" id="IPR002656">
    <property type="entry name" value="Acyl_transf_3_dom"/>
</dbReference>
<protein>
    <submittedName>
        <fullName evidence="3">Acyltransferase</fullName>
    </submittedName>
</protein>
<feature type="transmembrane region" description="Helical" evidence="1">
    <location>
        <begin position="289"/>
        <end position="309"/>
    </location>
</feature>
<feature type="transmembrane region" description="Helical" evidence="1">
    <location>
        <begin position="87"/>
        <end position="104"/>
    </location>
</feature>
<feature type="transmembrane region" description="Helical" evidence="1">
    <location>
        <begin position="251"/>
        <end position="268"/>
    </location>
</feature>
<feature type="transmembrane region" description="Helical" evidence="1">
    <location>
        <begin position="154"/>
        <end position="176"/>
    </location>
</feature>
<sequence length="345" mass="40362">MPNQSLKSVAINWKMLSLVQFSLAILVILLHAGRIFPQDSLHFIQKSLFSRVAVPFFAISSSFFYQYQLAQGYCRLKDLILSLRKTYLFWSLIFLPFALVYLAQKSIPLDQVPLALLIALFYTGTCYHLWYIPAFLTGYSLIHFFRRFLSLKTCLFISLILYSFGLLETYSAYTAGTLIGHFYQTYQHIFWTARNGIFYMPVFVCLGELAYQFHLKKLKYSQLKTGLCLSLLTFALEGWIVFRHQGIDKNFFLGLLPLSLFLFTWTIQTPLLSSKNDQTLRVLKSLSRYYYFIHPIFIEIGFLCFPSNHRQDWQQGIKVFVLTLILTHVVSWRMVKYLSKKTLDS</sequence>
<dbReference type="Proteomes" id="UP000522720">
    <property type="component" value="Unassembled WGS sequence"/>
</dbReference>
<feature type="transmembrane region" description="Helical" evidence="1">
    <location>
        <begin position="315"/>
        <end position="335"/>
    </location>
</feature>
<evidence type="ECO:0000259" key="2">
    <source>
        <dbReference type="Pfam" id="PF01757"/>
    </source>
</evidence>
<feature type="transmembrane region" description="Helical" evidence="1">
    <location>
        <begin position="48"/>
        <end position="67"/>
    </location>
</feature>